<dbReference type="InterPro" id="IPR014756">
    <property type="entry name" value="Ig_E-set"/>
</dbReference>
<proteinExistence type="predicted"/>
<dbReference type="Pfam" id="PF01833">
    <property type="entry name" value="TIG"/>
    <property type="match status" value="1"/>
</dbReference>
<dbReference type="Gene3D" id="2.60.40.10">
    <property type="entry name" value="Immunoglobulins"/>
    <property type="match status" value="1"/>
</dbReference>
<feature type="region of interest" description="Disordered" evidence="1">
    <location>
        <begin position="95"/>
        <end position="155"/>
    </location>
</feature>
<accession>A0A0G1T104</accession>
<reference evidence="4 5" key="1">
    <citation type="journal article" date="2015" name="Nature">
        <title>rRNA introns, odd ribosomes, and small enigmatic genomes across a large radiation of phyla.</title>
        <authorList>
            <person name="Brown C.T."/>
            <person name="Hug L.A."/>
            <person name="Thomas B.C."/>
            <person name="Sharon I."/>
            <person name="Castelle C.J."/>
            <person name="Singh A."/>
            <person name="Wilkins M.J."/>
            <person name="Williams K.H."/>
            <person name="Banfield J.F."/>
        </authorList>
    </citation>
    <scope>NUCLEOTIDE SEQUENCE [LARGE SCALE GENOMIC DNA]</scope>
</reference>
<evidence type="ECO:0000259" key="3">
    <source>
        <dbReference type="Pfam" id="PF01833"/>
    </source>
</evidence>
<evidence type="ECO:0000313" key="5">
    <source>
        <dbReference type="Proteomes" id="UP000034879"/>
    </source>
</evidence>
<dbReference type="SUPFAM" id="SSF81296">
    <property type="entry name" value="E set domains"/>
    <property type="match status" value="1"/>
</dbReference>
<protein>
    <recommendedName>
        <fullName evidence="3">IPT/TIG domain-containing protein</fullName>
    </recommendedName>
</protein>
<keyword evidence="2" id="KW-0812">Transmembrane</keyword>
<evidence type="ECO:0000256" key="1">
    <source>
        <dbReference type="SAM" id="MobiDB-lite"/>
    </source>
</evidence>
<feature type="compositionally biased region" description="Acidic residues" evidence="1">
    <location>
        <begin position="130"/>
        <end position="150"/>
    </location>
</feature>
<dbReference type="InterPro" id="IPR013783">
    <property type="entry name" value="Ig-like_fold"/>
</dbReference>
<comment type="caution">
    <text evidence="4">The sequence shown here is derived from an EMBL/GenBank/DDBJ whole genome shotgun (WGS) entry which is preliminary data.</text>
</comment>
<evidence type="ECO:0000313" key="4">
    <source>
        <dbReference type="EMBL" id="KKU75422.1"/>
    </source>
</evidence>
<name>A0A0G1T104_9BACT</name>
<sequence>MPKVRNIIIFVAIAAVFVAIYIFFLKPEPADDATLVSAPNSTAVNAETAPVSGAGSQNGASLAAGDFLTLLLNVKNIKLEDAIFSDPAFQGLTDSSITLEPDGNEGRPNPFAPLGQDITPAPVPVPIPEPEGEEPPVPDLEENPGEEENSDTIVPPPDTPTANHFNDPLTITSVTPLSGPVGTVVTVNGFGFSQNGNKVSFKSSPIQNLNSSDGTSLVFTIPSSVTPLGLTKPQAVGQGIYSFFVSNNKGKSTSTWQFTVTP</sequence>
<keyword evidence="2" id="KW-0472">Membrane</keyword>
<dbReference type="InterPro" id="IPR002909">
    <property type="entry name" value="IPT_dom"/>
</dbReference>
<feature type="transmembrane region" description="Helical" evidence="2">
    <location>
        <begin position="7"/>
        <end position="25"/>
    </location>
</feature>
<organism evidence="4 5">
    <name type="scientific">Candidatus Nomurabacteria bacterium GW2011_GWB1_47_6</name>
    <dbReference type="NCBI Taxonomy" id="1618749"/>
    <lineage>
        <taxon>Bacteria</taxon>
        <taxon>Candidatus Nomuraibacteriota</taxon>
    </lineage>
</organism>
<keyword evidence="2" id="KW-1133">Transmembrane helix</keyword>
<evidence type="ECO:0000256" key="2">
    <source>
        <dbReference type="SAM" id="Phobius"/>
    </source>
</evidence>
<gene>
    <name evidence="4" type="ORF">UY01_C0013G0012</name>
</gene>
<dbReference type="EMBL" id="LCOJ01000013">
    <property type="protein sequence ID" value="KKU75422.1"/>
    <property type="molecule type" value="Genomic_DNA"/>
</dbReference>
<dbReference type="Proteomes" id="UP000034879">
    <property type="component" value="Unassembled WGS sequence"/>
</dbReference>
<feature type="domain" description="IPT/TIG" evidence="3">
    <location>
        <begin position="170"/>
        <end position="259"/>
    </location>
</feature>
<dbReference type="CDD" id="cd00102">
    <property type="entry name" value="IPT"/>
    <property type="match status" value="1"/>
</dbReference>
<dbReference type="AlphaFoldDB" id="A0A0G1T104"/>